<feature type="region of interest" description="Disordered" evidence="8">
    <location>
        <begin position="1"/>
        <end position="24"/>
    </location>
</feature>
<sequence>MARVNKTPTSADREAQRTSGDAPNPVWFKPIMFGFMLLGLLWIIVFYVSNGVLPIPSVGSWNILIGFGIAFIGFLMTTRWR</sequence>
<name>A0A2P8GVM5_9MICO</name>
<reference evidence="10 12" key="2">
    <citation type="submission" date="2018-12" db="EMBL/GenBank/DDBJ databases">
        <authorList>
            <person name="hu s."/>
            <person name="Xu Y."/>
            <person name="Xu B."/>
            <person name="Li F."/>
        </authorList>
    </citation>
    <scope>NUCLEOTIDE SEQUENCE [LARGE SCALE GENOMIC DNA]</scope>
    <source>
        <strain evidence="10 12">KSW2-17</strain>
    </source>
</reference>
<reference evidence="9 11" key="1">
    <citation type="submission" date="2018-03" db="EMBL/GenBank/DDBJ databases">
        <title>Genomic Encyclopedia of Archaeal and Bacterial Type Strains, Phase II (KMG-II): from individual species to whole genera.</title>
        <authorList>
            <person name="Goeker M."/>
        </authorList>
    </citation>
    <scope>NUCLEOTIDE SEQUENCE [LARGE SCALE GENOMIC DNA]</scope>
    <source>
        <strain evidence="9 11">DSM 21548</strain>
    </source>
</reference>
<evidence type="ECO:0000313" key="9">
    <source>
        <dbReference type="EMBL" id="PSL38017.1"/>
    </source>
</evidence>
<evidence type="ECO:0000313" key="10">
    <source>
        <dbReference type="EMBL" id="RUQ87420.1"/>
    </source>
</evidence>
<evidence type="ECO:0000256" key="3">
    <source>
        <dbReference type="ARBA" id="ARBA00022692"/>
    </source>
</evidence>
<evidence type="ECO:0000256" key="4">
    <source>
        <dbReference type="ARBA" id="ARBA00022989"/>
    </source>
</evidence>
<dbReference type="EMBL" id="PYAU01000001">
    <property type="protein sequence ID" value="PSL38017.1"/>
    <property type="molecule type" value="Genomic_DNA"/>
</dbReference>
<keyword evidence="2 7" id="KW-0132">Cell division</keyword>
<dbReference type="InterPro" id="IPR009619">
    <property type="entry name" value="CrgA"/>
</dbReference>
<evidence type="ECO:0000256" key="1">
    <source>
        <dbReference type="ARBA" id="ARBA00022475"/>
    </source>
</evidence>
<dbReference type="Pfam" id="PF06781">
    <property type="entry name" value="CrgA"/>
    <property type="match status" value="1"/>
</dbReference>
<keyword evidence="12" id="KW-1185">Reference proteome</keyword>
<dbReference type="AlphaFoldDB" id="A0A2P8GVM5"/>
<dbReference type="OrthoDB" id="5189646at2"/>
<evidence type="ECO:0000313" key="11">
    <source>
        <dbReference type="Proteomes" id="UP000241203"/>
    </source>
</evidence>
<comment type="similarity">
    <text evidence="7">Belongs to the CrgA family.</text>
</comment>
<feature type="transmembrane region" description="Helical" evidence="7">
    <location>
        <begin position="60"/>
        <end position="78"/>
    </location>
</feature>
<keyword evidence="1 7" id="KW-1003">Cell membrane</keyword>
<keyword evidence="3 7" id="KW-0812">Transmembrane</keyword>
<dbReference type="RefSeq" id="WP_106563086.1">
    <property type="nucleotide sequence ID" value="NZ_PYAU01000001.1"/>
</dbReference>
<organism evidence="9 11">
    <name type="scientific">Labedella gwakjiensis</name>
    <dbReference type="NCBI Taxonomy" id="390269"/>
    <lineage>
        <taxon>Bacteria</taxon>
        <taxon>Bacillati</taxon>
        <taxon>Actinomycetota</taxon>
        <taxon>Actinomycetes</taxon>
        <taxon>Micrococcales</taxon>
        <taxon>Microbacteriaceae</taxon>
        <taxon>Labedella</taxon>
    </lineage>
</organism>
<evidence type="ECO:0000256" key="2">
    <source>
        <dbReference type="ARBA" id="ARBA00022618"/>
    </source>
</evidence>
<gene>
    <name evidence="7" type="primary">crgA</name>
    <name evidence="9" type="ORF">CLV49_1628</name>
    <name evidence="10" type="ORF">ELQ93_11055</name>
</gene>
<dbReference type="HAMAP" id="MF_00631">
    <property type="entry name" value="CrgA"/>
    <property type="match status" value="1"/>
</dbReference>
<comment type="function">
    <text evidence="7">Involved in cell division.</text>
</comment>
<comment type="caution">
    <text evidence="9">The sequence shown here is derived from an EMBL/GenBank/DDBJ whole genome shotgun (WGS) entry which is preliminary data.</text>
</comment>
<protein>
    <recommendedName>
        <fullName evidence="7">Cell division protein CrgA</fullName>
    </recommendedName>
</protein>
<dbReference type="GO" id="GO:0005886">
    <property type="term" value="C:plasma membrane"/>
    <property type="evidence" value="ECO:0007669"/>
    <property type="project" value="UniProtKB-SubCell"/>
</dbReference>
<keyword evidence="6 7" id="KW-0131">Cell cycle</keyword>
<dbReference type="GO" id="GO:0051301">
    <property type="term" value="P:cell division"/>
    <property type="evidence" value="ECO:0007669"/>
    <property type="project" value="UniProtKB-UniRule"/>
</dbReference>
<keyword evidence="5 7" id="KW-0472">Membrane</keyword>
<feature type="compositionally biased region" description="Polar residues" evidence="8">
    <location>
        <begin position="1"/>
        <end position="10"/>
    </location>
</feature>
<proteinExistence type="inferred from homology"/>
<evidence type="ECO:0000256" key="5">
    <source>
        <dbReference type="ARBA" id="ARBA00023136"/>
    </source>
</evidence>
<evidence type="ECO:0000256" key="7">
    <source>
        <dbReference type="HAMAP-Rule" id="MF_00631"/>
    </source>
</evidence>
<dbReference type="Proteomes" id="UP000268291">
    <property type="component" value="Unassembled WGS sequence"/>
</dbReference>
<keyword evidence="4 7" id="KW-1133">Transmembrane helix</keyword>
<evidence type="ECO:0000256" key="6">
    <source>
        <dbReference type="ARBA" id="ARBA00023306"/>
    </source>
</evidence>
<comment type="subcellular location">
    <subcellularLocation>
        <location evidence="7">Cell membrane</location>
        <topology evidence="7">Multi-pass membrane protein</topology>
    </subcellularLocation>
</comment>
<evidence type="ECO:0000256" key="8">
    <source>
        <dbReference type="SAM" id="MobiDB-lite"/>
    </source>
</evidence>
<feature type="transmembrane region" description="Helical" evidence="7">
    <location>
        <begin position="26"/>
        <end position="48"/>
    </location>
</feature>
<dbReference type="Proteomes" id="UP000241203">
    <property type="component" value="Unassembled WGS sequence"/>
</dbReference>
<accession>A0A2P8GVM5</accession>
<dbReference type="EMBL" id="RZGY01000001">
    <property type="protein sequence ID" value="RUQ87420.1"/>
    <property type="molecule type" value="Genomic_DNA"/>
</dbReference>
<evidence type="ECO:0000313" key="12">
    <source>
        <dbReference type="Proteomes" id="UP000268291"/>
    </source>
</evidence>